<dbReference type="GO" id="GO:0071036">
    <property type="term" value="P:nuclear polyadenylation-dependent snoRNA catabolic process"/>
    <property type="evidence" value="ECO:0007669"/>
    <property type="project" value="TreeGrafter"/>
</dbReference>
<feature type="domain" description="CCHC-type" evidence="9">
    <location>
        <begin position="63"/>
        <end position="79"/>
    </location>
</feature>
<comment type="caution">
    <text evidence="10">The sequence shown here is derived from an EMBL/GenBank/DDBJ whole genome shotgun (WGS) entry which is preliminary data.</text>
</comment>
<organism evidence="10 11">
    <name type="scientific">Aspergillus novofumigatus (strain IBT 16806)</name>
    <dbReference type="NCBI Taxonomy" id="1392255"/>
    <lineage>
        <taxon>Eukaryota</taxon>
        <taxon>Fungi</taxon>
        <taxon>Dikarya</taxon>
        <taxon>Ascomycota</taxon>
        <taxon>Pezizomycotina</taxon>
        <taxon>Eurotiomycetes</taxon>
        <taxon>Eurotiomycetidae</taxon>
        <taxon>Eurotiales</taxon>
        <taxon>Aspergillaceae</taxon>
        <taxon>Aspergillus</taxon>
        <taxon>Aspergillus subgen. Fumigati</taxon>
    </lineage>
</organism>
<evidence type="ECO:0000256" key="7">
    <source>
        <dbReference type="PROSITE-ProRule" id="PRU00047"/>
    </source>
</evidence>
<dbReference type="GO" id="GO:0071037">
    <property type="term" value="P:nuclear polyadenylation-dependent snRNA catabolic process"/>
    <property type="evidence" value="ECO:0007669"/>
    <property type="project" value="TreeGrafter"/>
</dbReference>
<dbReference type="AlphaFoldDB" id="A0A2I1C4F0"/>
<feature type="non-terminal residue" evidence="10">
    <location>
        <position position="1"/>
    </location>
</feature>
<dbReference type="InterPro" id="IPR036875">
    <property type="entry name" value="Znf_CCHC_sf"/>
</dbReference>
<dbReference type="PANTHER" id="PTHR46543">
    <property type="entry name" value="ZINC FINGER CCHC DOMAIN-CONTAINING PROTEIN 7"/>
    <property type="match status" value="1"/>
</dbReference>
<keyword evidence="4 7" id="KW-0863">Zinc-finger</keyword>
<dbReference type="Gene3D" id="4.10.60.10">
    <property type="entry name" value="Zinc finger, CCHC-type"/>
    <property type="match status" value="3"/>
</dbReference>
<evidence type="ECO:0000313" key="10">
    <source>
        <dbReference type="EMBL" id="PKX92483.1"/>
    </source>
</evidence>
<accession>A0A2I1C4F0</accession>
<dbReference type="InterPro" id="IPR001878">
    <property type="entry name" value="Znf_CCHC"/>
</dbReference>
<dbReference type="STRING" id="1392255.A0A2I1C4F0"/>
<dbReference type="PANTHER" id="PTHR46543:SF1">
    <property type="entry name" value="ZINC FINGER CCHC DOMAIN-CONTAINING PROTEIN 7"/>
    <property type="match status" value="1"/>
</dbReference>
<dbReference type="GO" id="GO:0008270">
    <property type="term" value="F:zinc ion binding"/>
    <property type="evidence" value="ECO:0007669"/>
    <property type="project" value="UniProtKB-KW"/>
</dbReference>
<evidence type="ECO:0000256" key="8">
    <source>
        <dbReference type="SAM" id="MobiDB-lite"/>
    </source>
</evidence>
<dbReference type="SUPFAM" id="SSF57756">
    <property type="entry name" value="Retrovirus zinc finger-like domains"/>
    <property type="match status" value="2"/>
</dbReference>
<protein>
    <recommendedName>
        <fullName evidence="9">CCHC-type domain-containing protein</fullName>
    </recommendedName>
</protein>
<dbReference type="GO" id="GO:0071039">
    <property type="term" value="P:nuclear polyadenylation-dependent CUT catabolic process"/>
    <property type="evidence" value="ECO:0007669"/>
    <property type="project" value="TreeGrafter"/>
</dbReference>
<keyword evidence="6" id="KW-0539">Nucleus</keyword>
<evidence type="ECO:0000256" key="6">
    <source>
        <dbReference type="ARBA" id="ARBA00023242"/>
    </source>
</evidence>
<dbReference type="RefSeq" id="XP_024681078.1">
    <property type="nucleotide sequence ID" value="XM_024827551.1"/>
</dbReference>
<keyword evidence="2" id="KW-0479">Metal-binding</keyword>
<sequence length="151" mass="16367">GHFAKDCPQAPAPRTCRNCGSEDHMARDCDKPRDVSTVTCRNCDEVGHFSRDCPQKKEWSKVKCNNCGEMGHIVKRCPQAASESFGQDNNDTQANGAGDDWNTDTAAPLLSLLPSLAAGYPSSTGRARNSSKPDLKEDIRGAIGQRARIDC</sequence>
<dbReference type="SMART" id="SM00343">
    <property type="entry name" value="ZnF_C2HC"/>
    <property type="match status" value="4"/>
</dbReference>
<dbReference type="EMBL" id="MSZS01000005">
    <property type="protein sequence ID" value="PKX92483.1"/>
    <property type="molecule type" value="Genomic_DNA"/>
</dbReference>
<dbReference type="InterPro" id="IPR051644">
    <property type="entry name" value="TRAMP_AT-DNA-binding"/>
</dbReference>
<keyword evidence="11" id="KW-1185">Reference proteome</keyword>
<evidence type="ECO:0000256" key="1">
    <source>
        <dbReference type="ARBA" id="ARBA00004123"/>
    </source>
</evidence>
<feature type="compositionally biased region" description="Polar residues" evidence="8">
    <location>
        <begin position="121"/>
        <end position="130"/>
    </location>
</feature>
<dbReference type="Pfam" id="PF00098">
    <property type="entry name" value="zf-CCHC"/>
    <property type="match status" value="3"/>
</dbReference>
<keyword evidence="3" id="KW-0677">Repeat</keyword>
<dbReference type="GO" id="GO:0071031">
    <property type="term" value="P:nuclear mRNA surveillance of mRNA 3'-end processing"/>
    <property type="evidence" value="ECO:0007669"/>
    <property type="project" value="TreeGrafter"/>
</dbReference>
<keyword evidence="5" id="KW-0862">Zinc</keyword>
<evidence type="ECO:0000256" key="5">
    <source>
        <dbReference type="ARBA" id="ARBA00022833"/>
    </source>
</evidence>
<dbReference type="OrthoDB" id="8026949at2759"/>
<evidence type="ECO:0000256" key="4">
    <source>
        <dbReference type="ARBA" id="ARBA00022771"/>
    </source>
</evidence>
<evidence type="ECO:0000259" key="9">
    <source>
        <dbReference type="PROSITE" id="PS50158"/>
    </source>
</evidence>
<dbReference type="VEuPathDB" id="FungiDB:P174DRAFT_442321"/>
<dbReference type="GeneID" id="36534876"/>
<feature type="region of interest" description="Disordered" evidence="8">
    <location>
        <begin position="83"/>
        <end position="105"/>
    </location>
</feature>
<dbReference type="GO" id="GO:0071035">
    <property type="term" value="P:nuclear polyadenylation-dependent rRNA catabolic process"/>
    <property type="evidence" value="ECO:0007669"/>
    <property type="project" value="TreeGrafter"/>
</dbReference>
<feature type="domain" description="CCHC-type" evidence="9">
    <location>
        <begin position="40"/>
        <end position="55"/>
    </location>
</feature>
<evidence type="ECO:0000313" key="11">
    <source>
        <dbReference type="Proteomes" id="UP000234474"/>
    </source>
</evidence>
<dbReference type="PROSITE" id="PS50158">
    <property type="entry name" value="ZF_CCHC"/>
    <property type="match status" value="3"/>
</dbReference>
<feature type="region of interest" description="Disordered" evidence="8">
    <location>
        <begin position="118"/>
        <end position="139"/>
    </location>
</feature>
<proteinExistence type="predicted"/>
<feature type="domain" description="CCHC-type" evidence="9">
    <location>
        <begin position="16"/>
        <end position="31"/>
    </location>
</feature>
<name>A0A2I1C4F0_ASPN1</name>
<reference evidence="11" key="1">
    <citation type="journal article" date="2018" name="Proc. Natl. Acad. Sci. U.S.A.">
        <title>Linking secondary metabolites to gene clusters through genome sequencing of six diverse Aspergillus species.</title>
        <authorList>
            <person name="Kaerboelling I."/>
            <person name="Vesth T.C."/>
            <person name="Frisvad J.C."/>
            <person name="Nybo J.L."/>
            <person name="Theobald S."/>
            <person name="Kuo A."/>
            <person name="Bowyer P."/>
            <person name="Matsuda Y."/>
            <person name="Mondo S."/>
            <person name="Lyhne E.K."/>
            <person name="Kogle M.E."/>
            <person name="Clum A."/>
            <person name="Lipzen A."/>
            <person name="Salamov A."/>
            <person name="Ngan C.Y."/>
            <person name="Daum C."/>
            <person name="Chiniquy J."/>
            <person name="Barry K."/>
            <person name="LaButti K."/>
            <person name="Haridas S."/>
            <person name="Simmons B.A."/>
            <person name="Magnuson J.K."/>
            <person name="Mortensen U.H."/>
            <person name="Larsen T.O."/>
            <person name="Grigoriev I.V."/>
            <person name="Baker S.E."/>
            <person name="Andersen M.R."/>
        </authorList>
    </citation>
    <scope>NUCLEOTIDE SEQUENCE [LARGE SCALE GENOMIC DNA]</scope>
    <source>
        <strain evidence="11">IBT 16806</strain>
    </source>
</reference>
<feature type="compositionally biased region" description="Polar residues" evidence="8">
    <location>
        <begin position="83"/>
        <end position="95"/>
    </location>
</feature>
<evidence type="ECO:0000256" key="3">
    <source>
        <dbReference type="ARBA" id="ARBA00022737"/>
    </source>
</evidence>
<comment type="subcellular location">
    <subcellularLocation>
        <location evidence="1">Nucleus</location>
    </subcellularLocation>
</comment>
<dbReference type="Proteomes" id="UP000234474">
    <property type="component" value="Unassembled WGS sequence"/>
</dbReference>
<dbReference type="GO" id="GO:0003723">
    <property type="term" value="F:RNA binding"/>
    <property type="evidence" value="ECO:0007669"/>
    <property type="project" value="TreeGrafter"/>
</dbReference>
<gene>
    <name evidence="10" type="ORF">P174DRAFT_442321</name>
</gene>
<dbReference type="GO" id="GO:0071038">
    <property type="term" value="P:TRAMP-dependent tRNA surveillance pathway"/>
    <property type="evidence" value="ECO:0007669"/>
    <property type="project" value="TreeGrafter"/>
</dbReference>
<evidence type="ECO:0000256" key="2">
    <source>
        <dbReference type="ARBA" id="ARBA00022723"/>
    </source>
</evidence>
<dbReference type="GO" id="GO:0031499">
    <property type="term" value="C:TRAMP complex"/>
    <property type="evidence" value="ECO:0007669"/>
    <property type="project" value="TreeGrafter"/>
</dbReference>